<evidence type="ECO:0000256" key="3">
    <source>
        <dbReference type="ARBA" id="ARBA00023052"/>
    </source>
</evidence>
<dbReference type="PANTHER" id="PTHR11624">
    <property type="entry name" value="DEHYDROGENASE RELATED"/>
    <property type="match status" value="1"/>
</dbReference>
<comment type="catalytic activity">
    <reaction evidence="4">
        <text>N(6)-[(R)-lipoyl]-L-lysyl-[protein] + pyruvate + H(+) = N(6)-[(R)-S(8)-acetyldihydrolipoyl]-L-lysyl-[protein] + CO2</text>
        <dbReference type="Rhea" id="RHEA:19189"/>
        <dbReference type="Rhea" id="RHEA-COMP:10474"/>
        <dbReference type="Rhea" id="RHEA-COMP:10478"/>
        <dbReference type="ChEBI" id="CHEBI:15361"/>
        <dbReference type="ChEBI" id="CHEBI:15378"/>
        <dbReference type="ChEBI" id="CHEBI:16526"/>
        <dbReference type="ChEBI" id="CHEBI:83099"/>
        <dbReference type="ChEBI" id="CHEBI:83111"/>
        <dbReference type="EC" id="1.2.4.1"/>
    </reaction>
</comment>
<dbReference type="AlphaFoldDB" id="A0A9K3DKW0"/>
<name>A0A9K3DKW0_HELAN</name>
<organism evidence="5 6">
    <name type="scientific">Helianthus annuus</name>
    <name type="common">Common sunflower</name>
    <dbReference type="NCBI Taxonomy" id="4232"/>
    <lineage>
        <taxon>Eukaryota</taxon>
        <taxon>Viridiplantae</taxon>
        <taxon>Streptophyta</taxon>
        <taxon>Embryophyta</taxon>
        <taxon>Tracheophyta</taxon>
        <taxon>Spermatophyta</taxon>
        <taxon>Magnoliopsida</taxon>
        <taxon>eudicotyledons</taxon>
        <taxon>Gunneridae</taxon>
        <taxon>Pentapetalae</taxon>
        <taxon>asterids</taxon>
        <taxon>campanulids</taxon>
        <taxon>Asterales</taxon>
        <taxon>Asteraceae</taxon>
        <taxon>Asteroideae</taxon>
        <taxon>Heliantheae alliance</taxon>
        <taxon>Heliantheae</taxon>
        <taxon>Helianthus</taxon>
    </lineage>
</organism>
<evidence type="ECO:0000313" key="6">
    <source>
        <dbReference type="Proteomes" id="UP000215914"/>
    </source>
</evidence>
<evidence type="ECO:0000256" key="1">
    <source>
        <dbReference type="ARBA" id="ARBA00001964"/>
    </source>
</evidence>
<accession>A0A9K3DKW0</accession>
<sequence length="50" mass="5313">MYAIDHVINSAAKSNYMSAGQINVPIVFRGPNGPAAGVGAQHSQVCLFFY</sequence>
<dbReference type="InterPro" id="IPR027110">
    <property type="entry name" value="PDHB_mito-type"/>
</dbReference>
<keyword evidence="4 5" id="KW-0670">Pyruvate</keyword>
<evidence type="ECO:0000256" key="4">
    <source>
        <dbReference type="RuleBase" id="RU364074"/>
    </source>
</evidence>
<protein>
    <recommendedName>
        <fullName evidence="4">Pyruvate dehydrogenase E1 component subunit beta</fullName>
        <ecNumber evidence="4">1.2.4.1</ecNumber>
    </recommendedName>
</protein>
<comment type="caution">
    <text evidence="5">The sequence shown here is derived from an EMBL/GenBank/DDBJ whole genome shotgun (WGS) entry which is preliminary data.</text>
</comment>
<comment type="cofactor">
    <cofactor evidence="1 4">
        <name>thiamine diphosphate</name>
        <dbReference type="ChEBI" id="CHEBI:58937"/>
    </cofactor>
</comment>
<keyword evidence="3 4" id="KW-0786">Thiamine pyrophosphate</keyword>
<dbReference type="PANTHER" id="PTHR11624:SF112">
    <property type="entry name" value="PYRUVATE DEHYDROGENASE E1 COMPONENT SUBUNIT BETA-1, MITOCHONDRIAL"/>
    <property type="match status" value="1"/>
</dbReference>
<keyword evidence="6" id="KW-1185">Reference proteome</keyword>
<proteinExistence type="predicted"/>
<evidence type="ECO:0000256" key="2">
    <source>
        <dbReference type="ARBA" id="ARBA00023002"/>
    </source>
</evidence>
<gene>
    <name evidence="5" type="ORF">HanXRQr2_Chr17g0806871</name>
</gene>
<dbReference type="EMBL" id="MNCJ02000332">
    <property type="protein sequence ID" value="KAF5755796.1"/>
    <property type="molecule type" value="Genomic_DNA"/>
</dbReference>
<comment type="function">
    <text evidence="4">The pyruvate dehydrogenase complex catalyzes the overall conversion of pyruvate to acetyl-CoA and CO2.</text>
</comment>
<reference evidence="5" key="2">
    <citation type="submission" date="2020-06" db="EMBL/GenBank/DDBJ databases">
        <title>Helianthus annuus Genome sequencing and assembly Release 2.</title>
        <authorList>
            <person name="Gouzy J."/>
            <person name="Langlade N."/>
            <person name="Munos S."/>
        </authorList>
    </citation>
    <scope>NUCLEOTIDE SEQUENCE</scope>
    <source>
        <tissue evidence="5">Leaves</tissue>
    </source>
</reference>
<keyword evidence="2 4" id="KW-0560">Oxidoreductase</keyword>
<dbReference type="Gene3D" id="3.40.50.970">
    <property type="match status" value="1"/>
</dbReference>
<dbReference type="InterPro" id="IPR029061">
    <property type="entry name" value="THDP-binding"/>
</dbReference>
<dbReference type="Gramene" id="mRNA:HanXRQr2_Chr17g0806871">
    <property type="protein sequence ID" value="mRNA:HanXRQr2_Chr17g0806871"/>
    <property type="gene ID" value="HanXRQr2_Chr17g0806871"/>
</dbReference>
<dbReference type="SUPFAM" id="SSF52518">
    <property type="entry name" value="Thiamin diphosphate-binding fold (THDP-binding)"/>
    <property type="match status" value="1"/>
</dbReference>
<reference evidence="5" key="1">
    <citation type="journal article" date="2017" name="Nature">
        <title>The sunflower genome provides insights into oil metabolism, flowering and Asterid evolution.</title>
        <authorList>
            <person name="Badouin H."/>
            <person name="Gouzy J."/>
            <person name="Grassa C.J."/>
            <person name="Murat F."/>
            <person name="Staton S.E."/>
            <person name="Cottret L."/>
            <person name="Lelandais-Briere C."/>
            <person name="Owens G.L."/>
            <person name="Carrere S."/>
            <person name="Mayjonade B."/>
            <person name="Legrand L."/>
            <person name="Gill N."/>
            <person name="Kane N.C."/>
            <person name="Bowers J.E."/>
            <person name="Hubner S."/>
            <person name="Bellec A."/>
            <person name="Berard A."/>
            <person name="Berges H."/>
            <person name="Blanchet N."/>
            <person name="Boniface M.C."/>
            <person name="Brunel D."/>
            <person name="Catrice O."/>
            <person name="Chaidir N."/>
            <person name="Claudel C."/>
            <person name="Donnadieu C."/>
            <person name="Faraut T."/>
            <person name="Fievet G."/>
            <person name="Helmstetter N."/>
            <person name="King M."/>
            <person name="Knapp S.J."/>
            <person name="Lai Z."/>
            <person name="Le Paslier M.C."/>
            <person name="Lippi Y."/>
            <person name="Lorenzon L."/>
            <person name="Mandel J.R."/>
            <person name="Marage G."/>
            <person name="Marchand G."/>
            <person name="Marquand E."/>
            <person name="Bret-Mestries E."/>
            <person name="Morien E."/>
            <person name="Nambeesan S."/>
            <person name="Nguyen T."/>
            <person name="Pegot-Espagnet P."/>
            <person name="Pouilly N."/>
            <person name="Raftis F."/>
            <person name="Sallet E."/>
            <person name="Schiex T."/>
            <person name="Thomas J."/>
            <person name="Vandecasteele C."/>
            <person name="Vares D."/>
            <person name="Vear F."/>
            <person name="Vautrin S."/>
            <person name="Crespi M."/>
            <person name="Mangin B."/>
            <person name="Burke J.M."/>
            <person name="Salse J."/>
            <person name="Munos S."/>
            <person name="Vincourt P."/>
            <person name="Rieseberg L.H."/>
            <person name="Langlade N.B."/>
        </authorList>
    </citation>
    <scope>NUCLEOTIDE SEQUENCE</scope>
    <source>
        <tissue evidence="5">Leaves</tissue>
    </source>
</reference>
<dbReference type="GO" id="GO:0006086">
    <property type="term" value="P:pyruvate decarboxylation to acetyl-CoA"/>
    <property type="evidence" value="ECO:0007669"/>
    <property type="project" value="InterPro"/>
</dbReference>
<dbReference type="EC" id="1.2.4.1" evidence="4"/>
<dbReference type="Proteomes" id="UP000215914">
    <property type="component" value="Unassembled WGS sequence"/>
</dbReference>
<evidence type="ECO:0000313" key="5">
    <source>
        <dbReference type="EMBL" id="KAF5755796.1"/>
    </source>
</evidence>
<dbReference type="GO" id="GO:0004739">
    <property type="term" value="F:pyruvate dehydrogenase (acetyl-transferring) activity"/>
    <property type="evidence" value="ECO:0007669"/>
    <property type="project" value="UniProtKB-UniRule"/>
</dbReference>